<keyword evidence="3" id="KW-1185">Reference proteome</keyword>
<gene>
    <name evidence="2" type="ORF">CW362_21485</name>
</gene>
<dbReference type="AlphaFoldDB" id="A0A2I0SM14"/>
<dbReference type="SUPFAM" id="SSF54427">
    <property type="entry name" value="NTF2-like"/>
    <property type="match status" value="1"/>
</dbReference>
<dbReference type="RefSeq" id="WP_103551139.1">
    <property type="nucleotide sequence ID" value="NZ_JBHJSK010000014.1"/>
</dbReference>
<name>A0A2I0SM14_9ACTN</name>
<sequence>MPEHNAAVEAAVENELRLLDPAVRRSPDLVAALLHPDFREFGASGQVWDRASTVVSLADGMEDGGRITTSRMKGVQLAPDLVHLTFDTDSNGRRAHRSSLWRRVGDDWLLYFHQGTPYGPAGTVAFVQEARPPRP</sequence>
<organism evidence="2 3">
    <name type="scientific">Streptomyces populi</name>
    <dbReference type="NCBI Taxonomy" id="2058924"/>
    <lineage>
        <taxon>Bacteria</taxon>
        <taxon>Bacillati</taxon>
        <taxon>Actinomycetota</taxon>
        <taxon>Actinomycetes</taxon>
        <taxon>Kitasatosporales</taxon>
        <taxon>Streptomycetaceae</taxon>
        <taxon>Streptomyces</taxon>
    </lineage>
</organism>
<evidence type="ECO:0000313" key="2">
    <source>
        <dbReference type="EMBL" id="PKT70986.1"/>
    </source>
</evidence>
<protein>
    <submittedName>
        <fullName evidence="2">DUF4440 domain-containing protein</fullName>
    </submittedName>
</protein>
<feature type="domain" description="DUF4440" evidence="1">
    <location>
        <begin position="14"/>
        <end position="110"/>
    </location>
</feature>
<accession>A0A2I0SM14</accession>
<proteinExistence type="predicted"/>
<dbReference type="InterPro" id="IPR032710">
    <property type="entry name" value="NTF2-like_dom_sf"/>
</dbReference>
<dbReference type="Proteomes" id="UP000236178">
    <property type="component" value="Unassembled WGS sequence"/>
</dbReference>
<dbReference type="OrthoDB" id="7845843at2"/>
<dbReference type="EMBL" id="PJOS01000041">
    <property type="protein sequence ID" value="PKT70986.1"/>
    <property type="molecule type" value="Genomic_DNA"/>
</dbReference>
<evidence type="ECO:0000259" key="1">
    <source>
        <dbReference type="Pfam" id="PF14534"/>
    </source>
</evidence>
<dbReference type="Gene3D" id="3.10.450.50">
    <property type="match status" value="1"/>
</dbReference>
<dbReference type="InterPro" id="IPR027843">
    <property type="entry name" value="DUF4440"/>
</dbReference>
<dbReference type="Pfam" id="PF14534">
    <property type="entry name" value="DUF4440"/>
    <property type="match status" value="1"/>
</dbReference>
<reference evidence="2 3" key="1">
    <citation type="submission" date="2017-12" db="EMBL/GenBank/DDBJ databases">
        <title>Streptomyces populusis sp. nov., a novel endophytic actinobacterium isolated from stems of Populus adenopoda Maxim.</title>
        <authorList>
            <person name="Wang Z."/>
        </authorList>
    </citation>
    <scope>NUCLEOTIDE SEQUENCE [LARGE SCALE GENOMIC DNA]</scope>
    <source>
        <strain evidence="2 3">A249</strain>
    </source>
</reference>
<evidence type="ECO:0000313" key="3">
    <source>
        <dbReference type="Proteomes" id="UP000236178"/>
    </source>
</evidence>
<comment type="caution">
    <text evidence="2">The sequence shown here is derived from an EMBL/GenBank/DDBJ whole genome shotgun (WGS) entry which is preliminary data.</text>
</comment>